<evidence type="ECO:0000313" key="15">
    <source>
        <dbReference type="Proteomes" id="UP000663829"/>
    </source>
</evidence>
<feature type="non-terminal residue" evidence="13">
    <location>
        <position position="1"/>
    </location>
</feature>
<dbReference type="SMART" id="SM01057">
    <property type="entry name" value="Carb_anhydrase"/>
    <property type="match status" value="1"/>
</dbReference>
<accession>A0A814XLL1</accession>
<keyword evidence="15" id="KW-1185">Reference proteome</keyword>
<evidence type="ECO:0000256" key="8">
    <source>
        <dbReference type="ARBA" id="ARBA00023239"/>
    </source>
</evidence>
<evidence type="ECO:0000256" key="6">
    <source>
        <dbReference type="ARBA" id="ARBA00022723"/>
    </source>
</evidence>
<evidence type="ECO:0000256" key="4">
    <source>
        <dbReference type="ARBA" id="ARBA00012925"/>
    </source>
</evidence>
<keyword evidence="8 10" id="KW-0456">Lyase</keyword>
<dbReference type="PANTHER" id="PTHR18952">
    <property type="entry name" value="CARBONIC ANHYDRASE"/>
    <property type="match status" value="1"/>
</dbReference>
<dbReference type="Pfam" id="PF00194">
    <property type="entry name" value="Carb_anhydrase"/>
    <property type="match status" value="1"/>
</dbReference>
<comment type="function">
    <text evidence="10">Reversible hydration of carbon dioxide.</text>
</comment>
<dbReference type="InterPro" id="IPR018338">
    <property type="entry name" value="Carbonic_anhydrase_a-class_CS"/>
</dbReference>
<comment type="cofactor">
    <cofactor evidence="1 10">
        <name>Zn(2+)</name>
        <dbReference type="ChEBI" id="CHEBI:29105"/>
    </cofactor>
</comment>
<dbReference type="EMBL" id="CAJNOQ010009209">
    <property type="protein sequence ID" value="CAF1218506.1"/>
    <property type="molecule type" value="Genomic_DNA"/>
</dbReference>
<evidence type="ECO:0000256" key="5">
    <source>
        <dbReference type="ARBA" id="ARBA00022530"/>
    </source>
</evidence>
<dbReference type="PROSITE" id="PS00162">
    <property type="entry name" value="ALPHA_CA_1"/>
    <property type="match status" value="1"/>
</dbReference>
<dbReference type="Proteomes" id="UP000681722">
    <property type="component" value="Unassembled WGS sequence"/>
</dbReference>
<keyword evidence="5" id="KW-0272">Extracellular matrix</keyword>
<evidence type="ECO:0000256" key="1">
    <source>
        <dbReference type="ARBA" id="ARBA00001947"/>
    </source>
</evidence>
<protein>
    <recommendedName>
        <fullName evidence="4 10">Carbonic anhydrase</fullName>
        <ecNumber evidence="4 10">4.2.1.1</ecNumber>
    </recommendedName>
</protein>
<comment type="similarity">
    <text evidence="3 10">Belongs to the alpha-carbonic anhydrase family.</text>
</comment>
<evidence type="ECO:0000256" key="3">
    <source>
        <dbReference type="ARBA" id="ARBA00010718"/>
    </source>
</evidence>
<comment type="caution">
    <text evidence="13">The sequence shown here is derived from an EMBL/GenBank/DDBJ whole genome shotgun (WGS) entry which is preliminary data.</text>
</comment>
<dbReference type="GO" id="GO:0004089">
    <property type="term" value="F:carbonate dehydratase activity"/>
    <property type="evidence" value="ECO:0007669"/>
    <property type="project" value="UniProtKB-UniRule"/>
</dbReference>
<keyword evidence="5" id="KW-0964">Secreted</keyword>
<evidence type="ECO:0000313" key="14">
    <source>
        <dbReference type="EMBL" id="CAF3982083.1"/>
    </source>
</evidence>
<dbReference type="SUPFAM" id="SSF51069">
    <property type="entry name" value="Carbonic anhydrase"/>
    <property type="match status" value="1"/>
</dbReference>
<dbReference type="AlphaFoldDB" id="A0A814XLL1"/>
<dbReference type="InterPro" id="IPR036398">
    <property type="entry name" value="CA_dom_sf"/>
</dbReference>
<dbReference type="EC" id="4.2.1.1" evidence="4 10"/>
<dbReference type="InterPro" id="IPR023561">
    <property type="entry name" value="Carbonic_anhydrase_a-class"/>
</dbReference>
<reference evidence="13" key="1">
    <citation type="submission" date="2021-02" db="EMBL/GenBank/DDBJ databases">
        <authorList>
            <person name="Nowell W R."/>
        </authorList>
    </citation>
    <scope>NUCLEOTIDE SEQUENCE</scope>
</reference>
<feature type="region of interest" description="Disordered" evidence="11">
    <location>
        <begin position="240"/>
        <end position="260"/>
    </location>
</feature>
<evidence type="ECO:0000256" key="10">
    <source>
        <dbReference type="RuleBase" id="RU367011"/>
    </source>
</evidence>
<dbReference type="Gene3D" id="3.10.200.10">
    <property type="entry name" value="Alpha carbonic anhydrase"/>
    <property type="match status" value="1"/>
</dbReference>
<dbReference type="EMBL" id="CAJOBC010009213">
    <property type="protein sequence ID" value="CAF3982083.1"/>
    <property type="molecule type" value="Genomic_DNA"/>
</dbReference>
<dbReference type="InterPro" id="IPR001148">
    <property type="entry name" value="CA_dom"/>
</dbReference>
<dbReference type="PANTHER" id="PTHR18952:SF141">
    <property type="entry name" value="CARBONIC ANHYDRASE"/>
    <property type="match status" value="1"/>
</dbReference>
<evidence type="ECO:0000256" key="7">
    <source>
        <dbReference type="ARBA" id="ARBA00022833"/>
    </source>
</evidence>
<dbReference type="GO" id="GO:0008270">
    <property type="term" value="F:zinc ion binding"/>
    <property type="evidence" value="ECO:0007669"/>
    <property type="project" value="UniProtKB-UniRule"/>
</dbReference>
<evidence type="ECO:0000256" key="9">
    <source>
        <dbReference type="ARBA" id="ARBA00048348"/>
    </source>
</evidence>
<proteinExistence type="inferred from homology"/>
<sequence length="488" mass="56465">EIYAKWDYAELGPDMWYQQFPSCGGQRQSPINIVTSCTTYQQFPPFHFSPAFSERLTFTLQNNGHTIVTASYSDKFPLYLNRSDLGTYSFDSFHLHWGQNPKQGSEHYLNGNKYAGEAHFVHTNNLKSHSIVLGFFINAANISTVTTQPPQQQLWYEYTEQAVKLQNVNDTVGISTTLLTLMNENLTEYWQYDGSLTTPPCSESVTFVLFKKPIDFSFEELKELHDVIYKQDFREPQPRNKRRVWRSYDPNGEDDSVPPVRGDDLCCSEQPSSNGASRWAATEPNNDDFYISYTLFTAIVLCTDSLMFRWPSSPNNFDNARCAMAESKRQLHYGAQSRETGYENCHSNRTLFLYTPSDRIIRTVGDRSLCLKIVRESIVNDVFFNVHAVEYNSTNIAKFVYNSTSHLMKWINPAMNRHWCLQGAVVGVLHATERCDPIDARSWEREMHVHEITYDELKEQTMRHMDIKLKEMIRLMADLKYFASVELA</sequence>
<organism evidence="13 15">
    <name type="scientific">Didymodactylos carnosus</name>
    <dbReference type="NCBI Taxonomy" id="1234261"/>
    <lineage>
        <taxon>Eukaryota</taxon>
        <taxon>Metazoa</taxon>
        <taxon>Spiralia</taxon>
        <taxon>Gnathifera</taxon>
        <taxon>Rotifera</taxon>
        <taxon>Eurotatoria</taxon>
        <taxon>Bdelloidea</taxon>
        <taxon>Philodinida</taxon>
        <taxon>Philodinidae</taxon>
        <taxon>Didymodactylos</taxon>
    </lineage>
</organism>
<feature type="domain" description="Alpha-carbonic anhydrase" evidence="12">
    <location>
        <begin position="4"/>
        <end position="248"/>
    </location>
</feature>
<comment type="catalytic activity">
    <reaction evidence="9 10">
        <text>hydrogencarbonate + H(+) = CO2 + H2O</text>
        <dbReference type="Rhea" id="RHEA:10748"/>
        <dbReference type="ChEBI" id="CHEBI:15377"/>
        <dbReference type="ChEBI" id="CHEBI:15378"/>
        <dbReference type="ChEBI" id="CHEBI:16526"/>
        <dbReference type="ChEBI" id="CHEBI:17544"/>
        <dbReference type="EC" id="4.2.1.1"/>
    </reaction>
</comment>
<dbReference type="OrthoDB" id="429145at2759"/>
<evidence type="ECO:0000259" key="12">
    <source>
        <dbReference type="PROSITE" id="PS51144"/>
    </source>
</evidence>
<evidence type="ECO:0000256" key="11">
    <source>
        <dbReference type="SAM" id="MobiDB-lite"/>
    </source>
</evidence>
<dbReference type="GO" id="GO:0005737">
    <property type="term" value="C:cytoplasm"/>
    <property type="evidence" value="ECO:0007669"/>
    <property type="project" value="TreeGrafter"/>
</dbReference>
<evidence type="ECO:0000313" key="13">
    <source>
        <dbReference type="EMBL" id="CAF1218506.1"/>
    </source>
</evidence>
<dbReference type="CDD" id="cd00326">
    <property type="entry name" value="alpha_CA"/>
    <property type="match status" value="1"/>
</dbReference>
<keyword evidence="6 10" id="KW-0479">Metal-binding</keyword>
<comment type="subcellular location">
    <subcellularLocation>
        <location evidence="2">Secreted</location>
        <location evidence="2">Extracellular space</location>
        <location evidence="2">Extracellular matrix</location>
    </subcellularLocation>
</comment>
<dbReference type="PROSITE" id="PS51144">
    <property type="entry name" value="ALPHA_CA_2"/>
    <property type="match status" value="1"/>
</dbReference>
<dbReference type="Proteomes" id="UP000663829">
    <property type="component" value="Unassembled WGS sequence"/>
</dbReference>
<evidence type="ECO:0000256" key="2">
    <source>
        <dbReference type="ARBA" id="ARBA00004498"/>
    </source>
</evidence>
<keyword evidence="7 10" id="KW-0862">Zinc</keyword>
<gene>
    <name evidence="13" type="ORF">GPM918_LOCUS24567</name>
    <name evidence="14" type="ORF">SRO942_LOCUS24571</name>
</gene>
<name>A0A814XLL1_9BILA</name>